<dbReference type="EMBL" id="SOAX01000002">
    <property type="protein sequence ID" value="TDT42998.1"/>
    <property type="molecule type" value="Genomic_DNA"/>
</dbReference>
<reference evidence="3 4" key="1">
    <citation type="submission" date="2019-03" db="EMBL/GenBank/DDBJ databases">
        <title>Genomic Encyclopedia of Type Strains, Phase IV (KMG-IV): sequencing the most valuable type-strain genomes for metagenomic binning, comparative biology and taxonomic classification.</title>
        <authorList>
            <person name="Goeker M."/>
        </authorList>
    </citation>
    <scope>NUCLEOTIDE SEQUENCE [LARGE SCALE GENOMIC DNA]</scope>
    <source>
        <strain evidence="3 4">DSM 15505</strain>
    </source>
</reference>
<dbReference type="AlphaFoldDB" id="A0A4V6Q2N3"/>
<dbReference type="InterPro" id="IPR008258">
    <property type="entry name" value="Transglycosylase_SLT_dom_1"/>
</dbReference>
<name>A0A4V6Q2N3_9GAMM</name>
<dbReference type="SUPFAM" id="SSF53955">
    <property type="entry name" value="Lysozyme-like"/>
    <property type="match status" value="1"/>
</dbReference>
<dbReference type="PANTHER" id="PTHR37423:SF2">
    <property type="entry name" value="MEMBRANE-BOUND LYTIC MUREIN TRANSGLYCOSYLASE C"/>
    <property type="match status" value="1"/>
</dbReference>
<keyword evidence="4" id="KW-1185">Reference proteome</keyword>
<dbReference type="InterPro" id="IPR023346">
    <property type="entry name" value="Lysozyme-like_dom_sf"/>
</dbReference>
<evidence type="ECO:0000259" key="2">
    <source>
        <dbReference type="Pfam" id="PF01464"/>
    </source>
</evidence>
<comment type="similarity">
    <text evidence="1">Belongs to the transglycosylase Slt family.</text>
</comment>
<dbReference type="Pfam" id="PF01464">
    <property type="entry name" value="SLT"/>
    <property type="match status" value="1"/>
</dbReference>
<protein>
    <submittedName>
        <fullName evidence="3">Transglycosylase-like protein with SLT domain</fullName>
    </submittedName>
</protein>
<feature type="domain" description="Transglycosylase SLT" evidence="2">
    <location>
        <begin position="96"/>
        <end position="192"/>
    </location>
</feature>
<evidence type="ECO:0000313" key="4">
    <source>
        <dbReference type="Proteomes" id="UP000295830"/>
    </source>
</evidence>
<proteinExistence type="inferred from homology"/>
<dbReference type="CDD" id="cd00254">
    <property type="entry name" value="LT-like"/>
    <property type="match status" value="1"/>
</dbReference>
<comment type="caution">
    <text evidence="3">The sequence shown here is derived from an EMBL/GenBank/DDBJ whole genome shotgun (WGS) entry which is preliminary data.</text>
</comment>
<evidence type="ECO:0000313" key="3">
    <source>
        <dbReference type="EMBL" id="TDT42998.1"/>
    </source>
</evidence>
<gene>
    <name evidence="3" type="ORF">DES49_0802</name>
</gene>
<dbReference type="Proteomes" id="UP000295830">
    <property type="component" value="Unassembled WGS sequence"/>
</dbReference>
<sequence length="208" mass="24277">MTFLVSWRLESRRTRLRDMKYPFLFLVVLTLLTPLPAPGSTKQPDPELRRELRETVNSANSFEDRFDAEVWLVDMSGRTDQWLENNRRRMKILKLVHQEATRQGLSPEIVLAVIQVESGFDRFAISSVGAQGLMQVMPFWKNEIGRPEDNLTEVDTNLRYGTTILSYYLEKENGDLARALARYNGSTGKTWYPERVFNAFEEYFRVND</sequence>
<accession>A0A4V6Q2N3</accession>
<evidence type="ECO:0000256" key="1">
    <source>
        <dbReference type="ARBA" id="ARBA00007734"/>
    </source>
</evidence>
<organism evidence="3 4">
    <name type="scientific">Halospina denitrificans</name>
    <dbReference type="NCBI Taxonomy" id="332522"/>
    <lineage>
        <taxon>Bacteria</taxon>
        <taxon>Pseudomonadati</taxon>
        <taxon>Pseudomonadota</taxon>
        <taxon>Gammaproteobacteria</taxon>
        <taxon>Halospina</taxon>
    </lineage>
</organism>
<dbReference type="PANTHER" id="PTHR37423">
    <property type="entry name" value="SOLUBLE LYTIC MUREIN TRANSGLYCOSYLASE-RELATED"/>
    <property type="match status" value="1"/>
</dbReference>
<dbReference type="Gene3D" id="1.10.530.10">
    <property type="match status" value="1"/>
</dbReference>